<gene>
    <name evidence="5" type="ORF">ACFPFM_13250</name>
</gene>
<evidence type="ECO:0000259" key="4">
    <source>
        <dbReference type="PROSITE" id="PS51387"/>
    </source>
</evidence>
<dbReference type="Pfam" id="PF03450">
    <property type="entry name" value="CO_deh_flav_C"/>
    <property type="match status" value="1"/>
</dbReference>
<evidence type="ECO:0000256" key="3">
    <source>
        <dbReference type="ARBA" id="ARBA00023002"/>
    </source>
</evidence>
<dbReference type="SMART" id="SM01092">
    <property type="entry name" value="CO_deh_flav_C"/>
    <property type="match status" value="1"/>
</dbReference>
<dbReference type="Gene3D" id="3.30.390.50">
    <property type="entry name" value="CO dehydrogenase flavoprotein, C-terminal domain"/>
    <property type="match status" value="1"/>
</dbReference>
<dbReference type="RefSeq" id="WP_344033976.1">
    <property type="nucleotide sequence ID" value="NZ_BAAAKE010000001.1"/>
</dbReference>
<dbReference type="PANTHER" id="PTHR42659:SF2">
    <property type="entry name" value="XANTHINE DEHYDROGENASE SUBUNIT C-RELATED"/>
    <property type="match status" value="1"/>
</dbReference>
<keyword evidence="6" id="KW-1185">Reference proteome</keyword>
<dbReference type="PANTHER" id="PTHR42659">
    <property type="entry name" value="XANTHINE DEHYDROGENASE SUBUNIT C-RELATED"/>
    <property type="match status" value="1"/>
</dbReference>
<dbReference type="InterPro" id="IPR016167">
    <property type="entry name" value="FAD-bd_PCMH_sub1"/>
</dbReference>
<evidence type="ECO:0000313" key="6">
    <source>
        <dbReference type="Proteomes" id="UP001595833"/>
    </source>
</evidence>
<dbReference type="InterPro" id="IPR036318">
    <property type="entry name" value="FAD-bd_PCMH-like_sf"/>
</dbReference>
<feature type="domain" description="FAD-binding PCMH-type" evidence="4">
    <location>
        <begin position="1"/>
        <end position="177"/>
    </location>
</feature>
<dbReference type="SUPFAM" id="SSF55447">
    <property type="entry name" value="CO dehydrogenase flavoprotein C-terminal domain-like"/>
    <property type="match status" value="1"/>
</dbReference>
<accession>A0ABV9XXL9</accession>
<dbReference type="InterPro" id="IPR002346">
    <property type="entry name" value="Mopterin_DH_FAD-bd"/>
</dbReference>
<evidence type="ECO:0000313" key="5">
    <source>
        <dbReference type="EMBL" id="MFC5054718.1"/>
    </source>
</evidence>
<sequence length="292" mass="29797">MIPAAFDYLAPTSVDQAVRALAEGGEDAKAMAGGQSLIPVLRMRLAAPTLVVDLSRLVELAGVYDDGDSLLVGALTTHREVLLDPLVAGHAGLLRLATGTVADAQVRNRGTFGGSLAHADPAGDLAAPALALGAVMVCEGPGGTREVPAAEFFVDHFTTALAPDELLTRVRVPKLTGWGARYEKFARVAQAWSIVGVAAAVEVVDGGVERARVALTNMGPTPLRAHGVEEALVGQPADAGAIAAAAERAAEGADPPVDADADAEYRSHLARVLTRRALAAAVEAAVESAVGA</sequence>
<dbReference type="Pfam" id="PF00941">
    <property type="entry name" value="FAD_binding_5"/>
    <property type="match status" value="1"/>
</dbReference>
<reference evidence="6" key="1">
    <citation type="journal article" date="2019" name="Int. J. Syst. Evol. Microbiol.">
        <title>The Global Catalogue of Microorganisms (GCM) 10K type strain sequencing project: providing services to taxonomists for standard genome sequencing and annotation.</title>
        <authorList>
            <consortium name="The Broad Institute Genomics Platform"/>
            <consortium name="The Broad Institute Genome Sequencing Center for Infectious Disease"/>
            <person name="Wu L."/>
            <person name="Ma J."/>
        </authorList>
    </citation>
    <scope>NUCLEOTIDE SEQUENCE [LARGE SCALE GENOMIC DNA]</scope>
    <source>
        <strain evidence="6">KCTC 12848</strain>
    </source>
</reference>
<keyword evidence="1" id="KW-0285">Flavoprotein</keyword>
<dbReference type="InterPro" id="IPR036683">
    <property type="entry name" value="CO_DH_flav_C_dom_sf"/>
</dbReference>
<dbReference type="InterPro" id="IPR016169">
    <property type="entry name" value="FAD-bd_PCMH_sub2"/>
</dbReference>
<dbReference type="Proteomes" id="UP001595833">
    <property type="component" value="Unassembled WGS sequence"/>
</dbReference>
<dbReference type="Gene3D" id="3.30.465.10">
    <property type="match status" value="1"/>
</dbReference>
<dbReference type="PROSITE" id="PS51387">
    <property type="entry name" value="FAD_PCMH"/>
    <property type="match status" value="1"/>
</dbReference>
<dbReference type="InterPro" id="IPR051312">
    <property type="entry name" value="Diverse_Substr_Oxidored"/>
</dbReference>
<dbReference type="InterPro" id="IPR005107">
    <property type="entry name" value="CO_DH_flav_C"/>
</dbReference>
<name>A0ABV9XXL9_9PSEU</name>
<dbReference type="EMBL" id="JBHSJB010000011">
    <property type="protein sequence ID" value="MFC5054718.1"/>
    <property type="molecule type" value="Genomic_DNA"/>
</dbReference>
<organism evidence="5 6">
    <name type="scientific">Saccharothrix xinjiangensis</name>
    <dbReference type="NCBI Taxonomy" id="204798"/>
    <lineage>
        <taxon>Bacteria</taxon>
        <taxon>Bacillati</taxon>
        <taxon>Actinomycetota</taxon>
        <taxon>Actinomycetes</taxon>
        <taxon>Pseudonocardiales</taxon>
        <taxon>Pseudonocardiaceae</taxon>
        <taxon>Saccharothrix</taxon>
    </lineage>
</organism>
<dbReference type="SUPFAM" id="SSF56176">
    <property type="entry name" value="FAD-binding/transporter-associated domain-like"/>
    <property type="match status" value="1"/>
</dbReference>
<comment type="caution">
    <text evidence="5">The sequence shown here is derived from an EMBL/GenBank/DDBJ whole genome shotgun (WGS) entry which is preliminary data.</text>
</comment>
<protein>
    <submittedName>
        <fullName evidence="5">FAD binding domain-containing protein</fullName>
    </submittedName>
</protein>
<evidence type="ECO:0000256" key="2">
    <source>
        <dbReference type="ARBA" id="ARBA00022827"/>
    </source>
</evidence>
<dbReference type="Gene3D" id="3.30.43.10">
    <property type="entry name" value="Uridine Diphospho-n-acetylenolpyruvylglucosamine Reductase, domain 2"/>
    <property type="match status" value="1"/>
</dbReference>
<dbReference type="InterPro" id="IPR016166">
    <property type="entry name" value="FAD-bd_PCMH"/>
</dbReference>
<proteinExistence type="predicted"/>
<keyword evidence="2" id="KW-0274">FAD</keyword>
<keyword evidence="3" id="KW-0560">Oxidoreductase</keyword>
<evidence type="ECO:0000256" key="1">
    <source>
        <dbReference type="ARBA" id="ARBA00022630"/>
    </source>
</evidence>